<feature type="region of interest" description="Disordered" evidence="1">
    <location>
        <begin position="429"/>
        <end position="478"/>
    </location>
</feature>
<evidence type="ECO:0000313" key="2">
    <source>
        <dbReference type="EMBL" id="KAF2440312.1"/>
    </source>
</evidence>
<evidence type="ECO:0000313" key="3">
    <source>
        <dbReference type="Proteomes" id="UP000799764"/>
    </source>
</evidence>
<reference evidence="2" key="1">
    <citation type="journal article" date="2020" name="Stud. Mycol.">
        <title>101 Dothideomycetes genomes: a test case for predicting lifestyles and emergence of pathogens.</title>
        <authorList>
            <person name="Haridas S."/>
            <person name="Albert R."/>
            <person name="Binder M."/>
            <person name="Bloem J."/>
            <person name="Labutti K."/>
            <person name="Salamov A."/>
            <person name="Andreopoulos B."/>
            <person name="Baker S."/>
            <person name="Barry K."/>
            <person name="Bills G."/>
            <person name="Bluhm B."/>
            <person name="Cannon C."/>
            <person name="Castanera R."/>
            <person name="Culley D."/>
            <person name="Daum C."/>
            <person name="Ezra D."/>
            <person name="Gonzalez J."/>
            <person name="Henrissat B."/>
            <person name="Kuo A."/>
            <person name="Liang C."/>
            <person name="Lipzen A."/>
            <person name="Lutzoni F."/>
            <person name="Magnuson J."/>
            <person name="Mondo S."/>
            <person name="Nolan M."/>
            <person name="Ohm R."/>
            <person name="Pangilinan J."/>
            <person name="Park H.-J."/>
            <person name="Ramirez L."/>
            <person name="Alfaro M."/>
            <person name="Sun H."/>
            <person name="Tritt A."/>
            <person name="Yoshinaga Y."/>
            <person name="Zwiers L.-H."/>
            <person name="Turgeon B."/>
            <person name="Goodwin S."/>
            <person name="Spatafora J."/>
            <person name="Crous P."/>
            <person name="Grigoriev I."/>
        </authorList>
    </citation>
    <scope>NUCLEOTIDE SEQUENCE</scope>
    <source>
        <strain evidence="2">CBS 690.94</strain>
    </source>
</reference>
<keyword evidence="3" id="KW-1185">Reference proteome</keyword>
<name>A0A9P4PAF8_9PLEO</name>
<dbReference type="AlphaFoldDB" id="A0A9P4PAF8"/>
<feature type="region of interest" description="Disordered" evidence="1">
    <location>
        <begin position="83"/>
        <end position="173"/>
    </location>
</feature>
<feature type="compositionally biased region" description="Low complexity" evidence="1">
    <location>
        <begin position="91"/>
        <end position="108"/>
    </location>
</feature>
<proteinExistence type="predicted"/>
<dbReference type="EMBL" id="MU001507">
    <property type="protein sequence ID" value="KAF2440312.1"/>
    <property type="molecule type" value="Genomic_DNA"/>
</dbReference>
<sequence>MHLRNAITKACSTFALTNIDDLFVLVTFFALAAAGKTTSLKIILGTGLVETSEELLDSMASMMKKAAVDKLLEFILADRVDLSEPGDGLESSTNSSSVENSNSGSSPSPIKTTYSNTSGQKRHHSRSNDDGDSNGNNNGNGETPSEDETGDHGRGRKRGRVPEKRPRLKCPFYQRDPDRYTRASCRGIGFQDLAKLKDYLKRVHIQALRRPWCREEMSSSDACDQHLQRDDICAKHPHVIDERTSAELWKKLEFKKPPFSMHDSIEAKWRLMDKALFPDDREILSPYDQPGISSRMERLLAEEPEIELVKELGSGLDPIVARIRGRIPRIIKRCKSRILGLPDDGDYGSEEADLSRVNTMGTCIQQKNLETGLGSSTQLSHCDTHAENVSPRDRQPTDIIHLPKQVHRYSTYFDEATCVHPPTITAKSLEKRPQGQSLPQDVPPRQSWSALNTRDPTELETQRTASEPPGISDPILSQNQSSIEAGNTLDTSWEFENIPNAAFSGPSDFLFDWNHLSSDFVIDPSVVELDEGRGVYAWD</sequence>
<organism evidence="2 3">
    <name type="scientific">Karstenula rhodostoma CBS 690.94</name>
    <dbReference type="NCBI Taxonomy" id="1392251"/>
    <lineage>
        <taxon>Eukaryota</taxon>
        <taxon>Fungi</taxon>
        <taxon>Dikarya</taxon>
        <taxon>Ascomycota</taxon>
        <taxon>Pezizomycotina</taxon>
        <taxon>Dothideomycetes</taxon>
        <taxon>Pleosporomycetidae</taxon>
        <taxon>Pleosporales</taxon>
        <taxon>Massarineae</taxon>
        <taxon>Didymosphaeriaceae</taxon>
        <taxon>Karstenula</taxon>
    </lineage>
</organism>
<dbReference type="PANTHER" id="PTHR38166:SF1">
    <property type="entry name" value="C2H2-TYPE DOMAIN-CONTAINING PROTEIN"/>
    <property type="match status" value="1"/>
</dbReference>
<dbReference type="OrthoDB" id="3799363at2759"/>
<dbReference type="PANTHER" id="PTHR38166">
    <property type="entry name" value="C2H2-TYPE DOMAIN-CONTAINING PROTEIN-RELATED"/>
    <property type="match status" value="1"/>
</dbReference>
<comment type="caution">
    <text evidence="2">The sequence shown here is derived from an EMBL/GenBank/DDBJ whole genome shotgun (WGS) entry which is preliminary data.</text>
</comment>
<gene>
    <name evidence="2" type="ORF">P171DRAFT_489033</name>
</gene>
<evidence type="ECO:0000256" key="1">
    <source>
        <dbReference type="SAM" id="MobiDB-lite"/>
    </source>
</evidence>
<dbReference type="Proteomes" id="UP000799764">
    <property type="component" value="Unassembled WGS sequence"/>
</dbReference>
<accession>A0A9P4PAF8</accession>
<protein>
    <submittedName>
        <fullName evidence="2">Uncharacterized protein</fullName>
    </submittedName>
</protein>
<feature type="compositionally biased region" description="Polar residues" evidence="1">
    <location>
        <begin position="109"/>
        <end position="119"/>
    </location>
</feature>